<accession>A0ABZ0I5Q8</accession>
<dbReference type="InterPro" id="IPR050983">
    <property type="entry name" value="GST_Omega/HSP26"/>
</dbReference>
<reference evidence="3 4" key="1">
    <citation type="submission" date="2023-10" db="EMBL/GenBank/DDBJ databases">
        <title>Two novel species belonging to the OM43/NOR5 clade.</title>
        <authorList>
            <person name="Park M."/>
        </authorList>
    </citation>
    <scope>NUCLEOTIDE SEQUENCE [LARGE SCALE GENOMIC DNA]</scope>
    <source>
        <strain evidence="3 4">IMCC43200</strain>
    </source>
</reference>
<gene>
    <name evidence="3" type="ORF">R0135_06705</name>
</gene>
<dbReference type="CDD" id="cd03196">
    <property type="entry name" value="GST_C_5"/>
    <property type="match status" value="1"/>
</dbReference>
<dbReference type="PROSITE" id="PS50405">
    <property type="entry name" value="GST_CTER"/>
    <property type="match status" value="1"/>
</dbReference>
<dbReference type="Gene3D" id="1.20.1050.10">
    <property type="match status" value="1"/>
</dbReference>
<dbReference type="InterPro" id="IPR004045">
    <property type="entry name" value="Glutathione_S-Trfase_N"/>
</dbReference>
<dbReference type="CDD" id="cd03060">
    <property type="entry name" value="GST_N_Omega_like"/>
    <property type="match status" value="1"/>
</dbReference>
<sequence length="220" mass="25528">MQSVPILYSFRRCPYAMRARMALSYAGVRVELREVVLKDKPSAMLEASPKGTVPVLILPGGRVIDESIDVMFWALRQRDQDHWLTLEPGGKLPRELIELIAENDGSFKGMLDKYKYADRHPQQSADWYREQACVFLGTLETRLSDKPWLHGSQLGFADVAIFPFIRQFAMVDRPWFDQTPYSQLRRWLDDLLGSELFTSVMHKHPKWTPEQSPLWFPEDG</sequence>
<dbReference type="PANTHER" id="PTHR43968:SF6">
    <property type="entry name" value="GLUTATHIONE S-TRANSFERASE OMEGA"/>
    <property type="match status" value="1"/>
</dbReference>
<protein>
    <submittedName>
        <fullName evidence="3">Glutathione S-transferase</fullName>
    </submittedName>
</protein>
<dbReference type="InterPro" id="IPR010987">
    <property type="entry name" value="Glutathione-S-Trfase_C-like"/>
</dbReference>
<evidence type="ECO:0000313" key="3">
    <source>
        <dbReference type="EMBL" id="WOJ94854.1"/>
    </source>
</evidence>
<feature type="domain" description="GST N-terminal" evidence="1">
    <location>
        <begin position="3"/>
        <end position="82"/>
    </location>
</feature>
<dbReference type="InterPro" id="IPR040079">
    <property type="entry name" value="Glutathione_S-Trfase"/>
</dbReference>
<dbReference type="Gene3D" id="3.40.30.10">
    <property type="entry name" value="Glutaredoxin"/>
    <property type="match status" value="1"/>
</dbReference>
<dbReference type="PROSITE" id="PS51354">
    <property type="entry name" value="GLUTAREDOXIN_2"/>
    <property type="match status" value="1"/>
</dbReference>
<dbReference type="SUPFAM" id="SSF52833">
    <property type="entry name" value="Thioredoxin-like"/>
    <property type="match status" value="1"/>
</dbReference>
<dbReference type="InterPro" id="IPR036282">
    <property type="entry name" value="Glutathione-S-Trfase_C_sf"/>
</dbReference>
<dbReference type="EMBL" id="CP136864">
    <property type="protein sequence ID" value="WOJ94854.1"/>
    <property type="molecule type" value="Genomic_DNA"/>
</dbReference>
<dbReference type="Proteomes" id="UP001626537">
    <property type="component" value="Chromosome"/>
</dbReference>
<dbReference type="PANTHER" id="PTHR43968">
    <property type="match status" value="1"/>
</dbReference>
<evidence type="ECO:0000259" key="2">
    <source>
        <dbReference type="PROSITE" id="PS50405"/>
    </source>
</evidence>
<evidence type="ECO:0000313" key="4">
    <source>
        <dbReference type="Proteomes" id="UP001626537"/>
    </source>
</evidence>
<dbReference type="SUPFAM" id="SSF47616">
    <property type="entry name" value="GST C-terminal domain-like"/>
    <property type="match status" value="1"/>
</dbReference>
<dbReference type="RefSeq" id="WP_407349487.1">
    <property type="nucleotide sequence ID" value="NZ_CP136864.1"/>
</dbReference>
<dbReference type="SFLD" id="SFLDS00019">
    <property type="entry name" value="Glutathione_Transferase_(cytos"/>
    <property type="match status" value="1"/>
</dbReference>
<dbReference type="InterPro" id="IPR036249">
    <property type="entry name" value="Thioredoxin-like_sf"/>
</dbReference>
<evidence type="ECO:0000259" key="1">
    <source>
        <dbReference type="PROSITE" id="PS50404"/>
    </source>
</evidence>
<keyword evidence="4" id="KW-1185">Reference proteome</keyword>
<dbReference type="Pfam" id="PF13410">
    <property type="entry name" value="GST_C_2"/>
    <property type="match status" value="1"/>
</dbReference>
<proteinExistence type="predicted"/>
<name>A0ABZ0I5Q8_9GAMM</name>
<dbReference type="PROSITE" id="PS50404">
    <property type="entry name" value="GST_NTER"/>
    <property type="match status" value="1"/>
</dbReference>
<organism evidence="3 4">
    <name type="scientific">Congregibacter variabilis</name>
    <dbReference type="NCBI Taxonomy" id="3081200"/>
    <lineage>
        <taxon>Bacteria</taxon>
        <taxon>Pseudomonadati</taxon>
        <taxon>Pseudomonadota</taxon>
        <taxon>Gammaproteobacteria</taxon>
        <taxon>Cellvibrionales</taxon>
        <taxon>Halieaceae</taxon>
        <taxon>Congregibacter</taxon>
    </lineage>
</organism>
<feature type="domain" description="GST C-terminal" evidence="2">
    <location>
        <begin position="90"/>
        <end position="209"/>
    </location>
</feature>
<dbReference type="Pfam" id="PF13417">
    <property type="entry name" value="GST_N_3"/>
    <property type="match status" value="1"/>
</dbReference>